<organism evidence="1 2">
    <name type="scientific">Lepeophtheirus salmonis</name>
    <name type="common">Salmon louse</name>
    <name type="synonym">Caligus salmonis</name>
    <dbReference type="NCBI Taxonomy" id="72036"/>
    <lineage>
        <taxon>Eukaryota</taxon>
        <taxon>Metazoa</taxon>
        <taxon>Ecdysozoa</taxon>
        <taxon>Arthropoda</taxon>
        <taxon>Crustacea</taxon>
        <taxon>Multicrustacea</taxon>
        <taxon>Hexanauplia</taxon>
        <taxon>Copepoda</taxon>
        <taxon>Siphonostomatoida</taxon>
        <taxon>Caligidae</taxon>
        <taxon>Lepeophtheirus</taxon>
    </lineage>
</organism>
<accession>A0A7R8H2E2</accession>
<evidence type="ECO:0000313" key="2">
    <source>
        <dbReference type="Proteomes" id="UP000675881"/>
    </source>
</evidence>
<dbReference type="Proteomes" id="UP000675881">
    <property type="component" value="Chromosome 11"/>
</dbReference>
<dbReference type="GO" id="GO:0010457">
    <property type="term" value="P:centriole-centriole cohesion"/>
    <property type="evidence" value="ECO:0007669"/>
    <property type="project" value="TreeGrafter"/>
</dbReference>
<gene>
    <name evidence="1" type="ORF">LSAA_3275</name>
</gene>
<dbReference type="InterPro" id="IPR030791">
    <property type="entry name" value="Rotatin"/>
</dbReference>
<dbReference type="PANTHER" id="PTHR31691">
    <property type="entry name" value="ROTATIN"/>
    <property type="match status" value="1"/>
</dbReference>
<dbReference type="GO" id="GO:0005814">
    <property type="term" value="C:centriole"/>
    <property type="evidence" value="ECO:0007669"/>
    <property type="project" value="TreeGrafter"/>
</dbReference>
<dbReference type="GO" id="GO:0007099">
    <property type="term" value="P:centriole replication"/>
    <property type="evidence" value="ECO:0007669"/>
    <property type="project" value="TreeGrafter"/>
</dbReference>
<dbReference type="GO" id="GO:0032053">
    <property type="term" value="P:ciliary basal body organization"/>
    <property type="evidence" value="ECO:0007669"/>
    <property type="project" value="TreeGrafter"/>
</dbReference>
<dbReference type="EMBL" id="HG994590">
    <property type="protein sequence ID" value="CAF2812373.1"/>
    <property type="molecule type" value="Genomic_DNA"/>
</dbReference>
<dbReference type="PANTHER" id="PTHR31691:SF1">
    <property type="entry name" value="ROTATIN"/>
    <property type="match status" value="1"/>
</dbReference>
<name>A0A7R8H2E2_LEPSM</name>
<dbReference type="GO" id="GO:0005813">
    <property type="term" value="C:centrosome"/>
    <property type="evidence" value="ECO:0007669"/>
    <property type="project" value="InterPro"/>
</dbReference>
<dbReference type="GO" id="GO:0036064">
    <property type="term" value="C:ciliary basal body"/>
    <property type="evidence" value="ECO:0007669"/>
    <property type="project" value="InterPro"/>
</dbReference>
<proteinExistence type="predicted"/>
<dbReference type="AlphaFoldDB" id="A0A7R8H2E2"/>
<reference evidence="1" key="1">
    <citation type="submission" date="2021-02" db="EMBL/GenBank/DDBJ databases">
        <authorList>
            <person name="Bekaert M."/>
        </authorList>
    </citation>
    <scope>NUCLEOTIDE SEQUENCE</scope>
    <source>
        <strain evidence="1">IoA-00</strain>
    </source>
</reference>
<evidence type="ECO:0000313" key="1">
    <source>
        <dbReference type="EMBL" id="CAF2812373.1"/>
    </source>
</evidence>
<keyword evidence="2" id="KW-1185">Reference proteome</keyword>
<protein>
    <submittedName>
        <fullName evidence="1">(salmon louse) hypothetical protein</fullName>
    </submittedName>
</protein>
<sequence>MFCCNWMMIPEKDFDIEVKPMLRSIHHAVTFLKGSLNQNDIINSARHSVISYPLHESHLYLIKFFQFCSDTGNPELHHPIIQLLKIKNSHLKTQIYLCLHSLVQNIMGISHALNKFDPCKKIYFLLSSHKVIEQVCKTIMNEDSSSSLKIACEEILLYLLKSEHILKKIWHQIVTTVLVPNIVYLECLSNPDTRLGKMILNALNPDSDLRTFSGLNKNQLLESNFRLLFHNSLNLRQAVQANIKVFVAQEENSCLKLPRFADIFESDISDSFIKRTKDILNFRNIVESNQKSIGEFIKVMETLFLSDDTCSLEIERSLSHLIVLLEDNLIHIKFIESGGFKKIVEIWENILKEDNLEYGGELLPIVLKVMKVLLVKK</sequence>